<accession>A0ABP8FU38</accession>
<gene>
    <name evidence="1" type="ORF">GCM10023143_19920</name>
</gene>
<evidence type="ECO:0000313" key="2">
    <source>
        <dbReference type="Proteomes" id="UP001501207"/>
    </source>
</evidence>
<sequence>MRSFQRLVKKQQATLCIDSIGKADDGRYKHGLNSVSMEKPLISMIEVQFRSFIESLRPTDEEIRKQLDFGYSWDGQSALLFEIRPQWNDPTKILELPFAKLRFVKSARIWKLYWMRGSGKWEAYEPQPESTDVYELLTEIKNDAYGCFFG</sequence>
<organism evidence="1 2">
    <name type="scientific">Compostibacter hankyongensis</name>
    <dbReference type="NCBI Taxonomy" id="1007089"/>
    <lineage>
        <taxon>Bacteria</taxon>
        <taxon>Pseudomonadati</taxon>
        <taxon>Bacteroidota</taxon>
        <taxon>Chitinophagia</taxon>
        <taxon>Chitinophagales</taxon>
        <taxon>Chitinophagaceae</taxon>
        <taxon>Compostibacter</taxon>
    </lineage>
</organism>
<dbReference type="Proteomes" id="UP001501207">
    <property type="component" value="Unassembled WGS sequence"/>
</dbReference>
<protein>
    <recommendedName>
        <fullName evidence="3">DUF3024 domain-containing protein</fullName>
    </recommendedName>
</protein>
<keyword evidence="2" id="KW-1185">Reference proteome</keyword>
<evidence type="ECO:0000313" key="1">
    <source>
        <dbReference type="EMBL" id="GAA4311034.1"/>
    </source>
</evidence>
<proteinExistence type="predicted"/>
<dbReference type="EMBL" id="BAABFN010000004">
    <property type="protein sequence ID" value="GAA4311034.1"/>
    <property type="molecule type" value="Genomic_DNA"/>
</dbReference>
<dbReference type="Pfam" id="PF11225">
    <property type="entry name" value="DUF3024"/>
    <property type="match status" value="1"/>
</dbReference>
<comment type="caution">
    <text evidence="1">The sequence shown here is derived from an EMBL/GenBank/DDBJ whole genome shotgun (WGS) entry which is preliminary data.</text>
</comment>
<dbReference type="InterPro" id="IPR021388">
    <property type="entry name" value="DUF3024"/>
</dbReference>
<name>A0ABP8FU38_9BACT</name>
<reference evidence="2" key="1">
    <citation type="journal article" date="2019" name="Int. J. Syst. Evol. Microbiol.">
        <title>The Global Catalogue of Microorganisms (GCM) 10K type strain sequencing project: providing services to taxonomists for standard genome sequencing and annotation.</title>
        <authorList>
            <consortium name="The Broad Institute Genomics Platform"/>
            <consortium name="The Broad Institute Genome Sequencing Center for Infectious Disease"/>
            <person name="Wu L."/>
            <person name="Ma J."/>
        </authorList>
    </citation>
    <scope>NUCLEOTIDE SEQUENCE [LARGE SCALE GENOMIC DNA]</scope>
    <source>
        <strain evidence="2">JCM 17664</strain>
    </source>
</reference>
<evidence type="ECO:0008006" key="3">
    <source>
        <dbReference type="Google" id="ProtNLM"/>
    </source>
</evidence>